<dbReference type="InterPro" id="IPR037151">
    <property type="entry name" value="AlkB-like_sf"/>
</dbReference>
<dbReference type="EMBL" id="JBGBPQ010000002">
    <property type="protein sequence ID" value="KAL1528649.1"/>
    <property type="molecule type" value="Genomic_DNA"/>
</dbReference>
<name>A0AB34K3L9_PRYPA</name>
<dbReference type="Proteomes" id="UP001515480">
    <property type="component" value="Unassembled WGS sequence"/>
</dbReference>
<protein>
    <recommendedName>
        <fullName evidence="4">Fe2OG dioxygenase domain-containing protein</fullName>
    </recommendedName>
</protein>
<gene>
    <name evidence="2" type="ORF">AB1Y20_009987</name>
</gene>
<dbReference type="SUPFAM" id="SSF51197">
    <property type="entry name" value="Clavaminate synthase-like"/>
    <property type="match status" value="1"/>
</dbReference>
<feature type="region of interest" description="Disordered" evidence="1">
    <location>
        <begin position="1"/>
        <end position="29"/>
    </location>
</feature>
<dbReference type="Gene3D" id="2.60.120.590">
    <property type="entry name" value="Alpha-ketoglutarate-dependent dioxygenase AlkB-like"/>
    <property type="match status" value="1"/>
</dbReference>
<accession>A0AB34K3L9</accession>
<sequence>MARGKARPVKRPRADSGETNGRPPAVPVDALTPSLLEHAEVERLRALLASGGAGRLAAGVPPPVQGLCRGTLADPELAALTALHRRICERLEGSLAPWGGVDDQSGRARGYGYFPGTLGEAFFSGASTLSMRELRGAKAAEDREANRRASVMLHGEDLPEECLDAVERVCAQLRPSLPSRYRAVLCRENLVAAQPNLHNGQAYLRPHLDEPLHDGFGIVIVTLAIQGSADIILRAQPWDPVAQREFWFELSPGDAYVLCGEARNTCVHGVLAHEGSEHRASLNLRFGLHSRDPADAWSAWNEVDRHWPQTGMPSA</sequence>
<evidence type="ECO:0000256" key="1">
    <source>
        <dbReference type="SAM" id="MobiDB-lite"/>
    </source>
</evidence>
<evidence type="ECO:0000313" key="2">
    <source>
        <dbReference type="EMBL" id="KAL1528649.1"/>
    </source>
</evidence>
<dbReference type="AlphaFoldDB" id="A0AB34K3L9"/>
<proteinExistence type="predicted"/>
<comment type="caution">
    <text evidence="2">The sequence shown here is derived from an EMBL/GenBank/DDBJ whole genome shotgun (WGS) entry which is preliminary data.</text>
</comment>
<keyword evidence="3" id="KW-1185">Reference proteome</keyword>
<evidence type="ECO:0000313" key="3">
    <source>
        <dbReference type="Proteomes" id="UP001515480"/>
    </source>
</evidence>
<organism evidence="2 3">
    <name type="scientific">Prymnesium parvum</name>
    <name type="common">Toxic golden alga</name>
    <dbReference type="NCBI Taxonomy" id="97485"/>
    <lineage>
        <taxon>Eukaryota</taxon>
        <taxon>Haptista</taxon>
        <taxon>Haptophyta</taxon>
        <taxon>Prymnesiophyceae</taxon>
        <taxon>Prymnesiales</taxon>
        <taxon>Prymnesiaceae</taxon>
        <taxon>Prymnesium</taxon>
    </lineage>
</organism>
<evidence type="ECO:0008006" key="4">
    <source>
        <dbReference type="Google" id="ProtNLM"/>
    </source>
</evidence>
<reference evidence="2 3" key="1">
    <citation type="journal article" date="2024" name="Science">
        <title>Giant polyketide synthase enzymes in the biosynthesis of giant marine polyether toxins.</title>
        <authorList>
            <person name="Fallon T.R."/>
            <person name="Shende V.V."/>
            <person name="Wierzbicki I.H."/>
            <person name="Pendleton A.L."/>
            <person name="Watervoot N.F."/>
            <person name="Auber R.P."/>
            <person name="Gonzalez D.J."/>
            <person name="Wisecaver J.H."/>
            <person name="Moore B.S."/>
        </authorList>
    </citation>
    <scope>NUCLEOTIDE SEQUENCE [LARGE SCALE GENOMIC DNA]</scope>
    <source>
        <strain evidence="2 3">12B1</strain>
    </source>
</reference>
<feature type="compositionally biased region" description="Basic residues" evidence="1">
    <location>
        <begin position="1"/>
        <end position="11"/>
    </location>
</feature>